<keyword evidence="2" id="KW-0472">Membrane</keyword>
<reference evidence="4" key="2">
    <citation type="journal article" date="2021" name="Data Brief">
        <title>Draft genome sequence data of the facultative, thermophilic, xylanolytic bacterium Paenibacillus sp. strain DA-C8.</title>
        <authorList>
            <person name="Chhe C."/>
            <person name="Uke A."/>
            <person name="Baramee S."/>
            <person name="Ungkulpasvich U."/>
            <person name="Tachaapaikoon C."/>
            <person name="Pason P."/>
            <person name="Waeonukul R."/>
            <person name="Ratanakhanokchai K."/>
            <person name="Kosugi A."/>
        </authorList>
    </citation>
    <scope>NUCLEOTIDE SEQUENCE</scope>
    <source>
        <strain evidence="4">DA-C8</strain>
    </source>
</reference>
<keyword evidence="5" id="KW-1185">Reference proteome</keyword>
<dbReference type="PANTHER" id="PTHR43476:SF5">
    <property type="entry name" value="FAD-DEPENDENT MONOOXYGENASE"/>
    <property type="match status" value="1"/>
</dbReference>
<keyword evidence="2" id="KW-0812">Transmembrane</keyword>
<sequence length="417" mass="46677">MSNNRYDANVIIVGGAVAGASLACALARYNLKVLLFDRRKDPGSMNRGDGLQPRTLEILERWGALPDLVKYPNLKSYGIELHHPVLKQLMKIDLKPISGSKYNYILNIPHRYIEQGLLDYAAKHEQVVIQRGVLVDRVIFDDQQQACGVVVRQGGNETVYQAPVIIAADGGLSTIRGQLGIRADRQVYNHELVVLHMVRPDWYAGDLRTQVHLHRDGAVVLIPLPDQQMRITIVVPSGEASKWRKMTDEQLVAELTKRVPKLQSVPIQREGEHIYKMVRMHAEQYSRQGIALIGDAAHLTHASSGQGMNMAIQDADLLSELLYRYFAGSISLEKAYEIYEQIRKPINEDIISRSNFMSTVVYTPSPIAHTMKMLGMFSTRLIPGLRSKIGGKIARGISGIEQNEVIDRSLSALIEPM</sequence>
<feature type="domain" description="FAD-binding" evidence="3">
    <location>
        <begin position="8"/>
        <end position="353"/>
    </location>
</feature>
<dbReference type="AlphaFoldDB" id="A0A916VGJ1"/>
<dbReference type="Proteomes" id="UP000654993">
    <property type="component" value="Unassembled WGS sequence"/>
</dbReference>
<dbReference type="PRINTS" id="PR00420">
    <property type="entry name" value="RNGMNOXGNASE"/>
</dbReference>
<dbReference type="InterPro" id="IPR050631">
    <property type="entry name" value="PheA/TfdB_FAD_monoxygenase"/>
</dbReference>
<dbReference type="GO" id="GO:0071949">
    <property type="term" value="F:FAD binding"/>
    <property type="evidence" value="ECO:0007669"/>
    <property type="project" value="InterPro"/>
</dbReference>
<gene>
    <name evidence="4" type="ORF">PRECH8_27680</name>
</gene>
<dbReference type="EMBL" id="BMAQ01000048">
    <property type="protein sequence ID" value="GFR39472.1"/>
    <property type="molecule type" value="Genomic_DNA"/>
</dbReference>
<keyword evidence="2" id="KW-1133">Transmembrane helix</keyword>
<dbReference type="InterPro" id="IPR002938">
    <property type="entry name" value="FAD-bd"/>
</dbReference>
<dbReference type="Pfam" id="PF01494">
    <property type="entry name" value="FAD_binding_3"/>
    <property type="match status" value="1"/>
</dbReference>
<evidence type="ECO:0000256" key="1">
    <source>
        <dbReference type="ARBA" id="ARBA00023002"/>
    </source>
</evidence>
<keyword evidence="1" id="KW-0560">Oxidoreductase</keyword>
<dbReference type="Gene3D" id="3.30.70.2450">
    <property type="match status" value="1"/>
</dbReference>
<dbReference type="PANTHER" id="PTHR43476">
    <property type="entry name" value="3-(3-HYDROXY-PHENYL)PROPIONATE/3-HYDROXYCINNAMIC ACID HYDROXYLASE"/>
    <property type="match status" value="1"/>
</dbReference>
<comment type="caution">
    <text evidence="4">The sequence shown here is derived from an EMBL/GenBank/DDBJ whole genome shotgun (WGS) entry which is preliminary data.</text>
</comment>
<dbReference type="Gene3D" id="3.50.50.60">
    <property type="entry name" value="FAD/NAD(P)-binding domain"/>
    <property type="match status" value="1"/>
</dbReference>
<dbReference type="PROSITE" id="PS51257">
    <property type="entry name" value="PROKAR_LIPOPROTEIN"/>
    <property type="match status" value="1"/>
</dbReference>
<dbReference type="SUPFAM" id="SSF51905">
    <property type="entry name" value="FAD/NAD(P)-binding domain"/>
    <property type="match status" value="1"/>
</dbReference>
<reference evidence="4" key="1">
    <citation type="submission" date="2020-08" db="EMBL/GenBank/DDBJ databases">
        <authorList>
            <person name="Uke A."/>
            <person name="Chhe C."/>
            <person name="Baramee S."/>
            <person name="Kosugi A."/>
        </authorList>
    </citation>
    <scope>NUCLEOTIDE SEQUENCE</scope>
    <source>
        <strain evidence="4">DA-C8</strain>
    </source>
</reference>
<proteinExistence type="predicted"/>
<accession>A0A916VGJ1</accession>
<dbReference type="RefSeq" id="WP_200967663.1">
    <property type="nucleotide sequence ID" value="NZ_BMAQ01000048.1"/>
</dbReference>
<evidence type="ECO:0000313" key="4">
    <source>
        <dbReference type="EMBL" id="GFR39472.1"/>
    </source>
</evidence>
<organism evidence="4 5">
    <name type="scientific">Insulibacter thermoxylanivorax</name>
    <dbReference type="NCBI Taxonomy" id="2749268"/>
    <lineage>
        <taxon>Bacteria</taxon>
        <taxon>Bacillati</taxon>
        <taxon>Bacillota</taxon>
        <taxon>Bacilli</taxon>
        <taxon>Bacillales</taxon>
        <taxon>Paenibacillaceae</taxon>
        <taxon>Insulibacter</taxon>
    </lineage>
</organism>
<keyword evidence="4" id="KW-0503">Monooxygenase</keyword>
<evidence type="ECO:0000313" key="5">
    <source>
        <dbReference type="Proteomes" id="UP000654993"/>
    </source>
</evidence>
<feature type="transmembrane region" description="Helical" evidence="2">
    <location>
        <begin position="12"/>
        <end position="31"/>
    </location>
</feature>
<evidence type="ECO:0000256" key="2">
    <source>
        <dbReference type="SAM" id="Phobius"/>
    </source>
</evidence>
<dbReference type="GO" id="GO:0004497">
    <property type="term" value="F:monooxygenase activity"/>
    <property type="evidence" value="ECO:0007669"/>
    <property type="project" value="UniProtKB-KW"/>
</dbReference>
<name>A0A916VGJ1_9BACL</name>
<evidence type="ECO:0000259" key="3">
    <source>
        <dbReference type="Pfam" id="PF01494"/>
    </source>
</evidence>
<protein>
    <submittedName>
        <fullName evidence="4">Monooxygenase</fullName>
    </submittedName>
</protein>
<dbReference type="InterPro" id="IPR036188">
    <property type="entry name" value="FAD/NAD-bd_sf"/>
</dbReference>